<protein>
    <submittedName>
        <fullName evidence="3">Fanconi anemia group M protein</fullName>
    </submittedName>
</protein>
<keyword evidence="1" id="KW-1133">Transmembrane helix</keyword>
<evidence type="ECO:0000313" key="3">
    <source>
        <dbReference type="EMBL" id="KAL2735248.1"/>
    </source>
</evidence>
<feature type="chain" id="PRO_5044872158" evidence="2">
    <location>
        <begin position="17"/>
        <end position="209"/>
    </location>
</feature>
<keyword evidence="4" id="KW-1185">Reference proteome</keyword>
<evidence type="ECO:0000313" key="4">
    <source>
        <dbReference type="Proteomes" id="UP001607302"/>
    </source>
</evidence>
<evidence type="ECO:0000256" key="2">
    <source>
        <dbReference type="SAM" id="SignalP"/>
    </source>
</evidence>
<dbReference type="EMBL" id="JAUDFV010000064">
    <property type="protein sequence ID" value="KAL2735248.1"/>
    <property type="molecule type" value="Genomic_DNA"/>
</dbReference>
<keyword evidence="1" id="KW-0812">Transmembrane</keyword>
<proteinExistence type="predicted"/>
<sequence length="209" mass="23653">MFRFLLISTLIGFGLANLVVKRNNDFQSTEEPQEQLQQSTVTQNQIDNHLQTYSYLQGNKLSPLVFHYPSYPEYLKNEDPIQSRLEEYQVSITASPQEKHEWSSGFATSLIPLATSIMVYGTQFGTYLVYFLLALAVGGAITILVCTFSSICTNSILDLSLYNSQMKEQVADLARAYITPESLNAATVYILRAYNKYNAMQQEKRGKSK</sequence>
<gene>
    <name evidence="3" type="ORF">V1478_002888</name>
</gene>
<dbReference type="Proteomes" id="UP001607302">
    <property type="component" value="Unassembled WGS sequence"/>
</dbReference>
<reference evidence="3 4" key="1">
    <citation type="journal article" date="2024" name="Ann. Entomol. Soc. Am.">
        <title>Genomic analyses of the southern and eastern yellowjacket wasps (Hymenoptera: Vespidae) reveal evolutionary signatures of social life.</title>
        <authorList>
            <person name="Catto M.A."/>
            <person name="Caine P.B."/>
            <person name="Orr S.E."/>
            <person name="Hunt B.G."/>
            <person name="Goodisman M.A.D."/>
        </authorList>
    </citation>
    <scope>NUCLEOTIDE SEQUENCE [LARGE SCALE GENOMIC DNA]</scope>
    <source>
        <strain evidence="3">233</strain>
        <tissue evidence="3">Head and thorax</tissue>
    </source>
</reference>
<organism evidence="3 4">
    <name type="scientific">Vespula squamosa</name>
    <name type="common">Southern yellow jacket</name>
    <name type="synonym">Wasp</name>
    <dbReference type="NCBI Taxonomy" id="30214"/>
    <lineage>
        <taxon>Eukaryota</taxon>
        <taxon>Metazoa</taxon>
        <taxon>Ecdysozoa</taxon>
        <taxon>Arthropoda</taxon>
        <taxon>Hexapoda</taxon>
        <taxon>Insecta</taxon>
        <taxon>Pterygota</taxon>
        <taxon>Neoptera</taxon>
        <taxon>Endopterygota</taxon>
        <taxon>Hymenoptera</taxon>
        <taxon>Apocrita</taxon>
        <taxon>Aculeata</taxon>
        <taxon>Vespoidea</taxon>
        <taxon>Vespidae</taxon>
        <taxon>Vespinae</taxon>
        <taxon>Vespula</taxon>
    </lineage>
</organism>
<keyword evidence="2" id="KW-0732">Signal</keyword>
<feature type="transmembrane region" description="Helical" evidence="1">
    <location>
        <begin position="127"/>
        <end position="151"/>
    </location>
</feature>
<keyword evidence="1" id="KW-0472">Membrane</keyword>
<comment type="caution">
    <text evidence="3">The sequence shown here is derived from an EMBL/GenBank/DDBJ whole genome shotgun (WGS) entry which is preliminary data.</text>
</comment>
<dbReference type="AlphaFoldDB" id="A0ABD2BR39"/>
<feature type="signal peptide" evidence="2">
    <location>
        <begin position="1"/>
        <end position="16"/>
    </location>
</feature>
<evidence type="ECO:0000256" key="1">
    <source>
        <dbReference type="SAM" id="Phobius"/>
    </source>
</evidence>
<accession>A0ABD2BR39</accession>
<name>A0ABD2BR39_VESSQ</name>